<feature type="transmembrane region" description="Helical" evidence="6">
    <location>
        <begin position="108"/>
        <end position="128"/>
    </location>
</feature>
<feature type="transmembrane region" description="Helical" evidence="6">
    <location>
        <begin position="183"/>
        <end position="201"/>
    </location>
</feature>
<accession>A0A7S0GJ22</accession>
<gene>
    <name evidence="7" type="ORF">PINE0816_LOCUS16712</name>
</gene>
<proteinExistence type="inferred from homology"/>
<feature type="transmembrane region" description="Helical" evidence="6">
    <location>
        <begin position="148"/>
        <end position="171"/>
    </location>
</feature>
<dbReference type="InterPro" id="IPR002657">
    <property type="entry name" value="BilAc:Na_symport/Acr3"/>
</dbReference>
<feature type="transmembrane region" description="Helical" evidence="6">
    <location>
        <begin position="6"/>
        <end position="28"/>
    </location>
</feature>
<dbReference type="EMBL" id="HBEL01035666">
    <property type="protein sequence ID" value="CAD8420561.1"/>
    <property type="molecule type" value="Transcribed_RNA"/>
</dbReference>
<dbReference type="InterPro" id="IPR038770">
    <property type="entry name" value="Na+/solute_symporter_sf"/>
</dbReference>
<evidence type="ECO:0000256" key="5">
    <source>
        <dbReference type="ARBA" id="ARBA00023136"/>
    </source>
</evidence>
<dbReference type="Gene3D" id="1.20.1530.20">
    <property type="match status" value="1"/>
</dbReference>
<dbReference type="AlphaFoldDB" id="A0A7S0GJ22"/>
<sequence>MGIDAYHGYVTPVLLFFLLFGMSGTVEVESVKTKIRSKKALVSGILMQFVIMPFTGFIAVISLTPSGTFTEAMGLSLLIVTTSPGGSLSNWIASLFNADLTLSVTMTSINTLLSSFLLPINLLLYTHLSYGVAGGESGSNVINNLEWGGLFISIGVVVSGILAGLAASYKFGSPKFHRRSNKFGSAMGTILCTYSLMISSGSDSAWYAQSWQFYVGMTLPPALGLGLANVIGCILKLESPERVTISIECSIQNVAIAATASLNMFDDQIDRDQALAVAIAYGIISMFLAVCYSFVSWKVGWTKAPADENFCVILTKTYEVDDDMEKQHASESTGGDECFDHLEENLTTADK</sequence>
<dbReference type="Pfam" id="PF01758">
    <property type="entry name" value="SBF"/>
    <property type="match status" value="1"/>
</dbReference>
<evidence type="ECO:0000256" key="1">
    <source>
        <dbReference type="ARBA" id="ARBA00004141"/>
    </source>
</evidence>
<comment type="similarity">
    <text evidence="2">Belongs to the bile acid:sodium symporter (BASS) (TC 2.A.28) family.</text>
</comment>
<evidence type="ECO:0000256" key="4">
    <source>
        <dbReference type="ARBA" id="ARBA00022989"/>
    </source>
</evidence>
<feature type="transmembrane region" description="Helical" evidence="6">
    <location>
        <begin position="75"/>
        <end position="96"/>
    </location>
</feature>
<dbReference type="GO" id="GO:0016020">
    <property type="term" value="C:membrane"/>
    <property type="evidence" value="ECO:0007669"/>
    <property type="project" value="UniProtKB-SubCell"/>
</dbReference>
<evidence type="ECO:0000256" key="3">
    <source>
        <dbReference type="ARBA" id="ARBA00022692"/>
    </source>
</evidence>
<dbReference type="PANTHER" id="PTHR10361:SF28">
    <property type="entry name" value="P3 PROTEIN-RELATED"/>
    <property type="match status" value="1"/>
</dbReference>
<protein>
    <submittedName>
        <fullName evidence="7">Uncharacterized protein</fullName>
    </submittedName>
</protein>
<keyword evidence="3 6" id="KW-0812">Transmembrane</keyword>
<organism evidence="7">
    <name type="scientific">Proboscia inermis</name>
    <dbReference type="NCBI Taxonomy" id="420281"/>
    <lineage>
        <taxon>Eukaryota</taxon>
        <taxon>Sar</taxon>
        <taxon>Stramenopiles</taxon>
        <taxon>Ochrophyta</taxon>
        <taxon>Bacillariophyta</taxon>
        <taxon>Coscinodiscophyceae</taxon>
        <taxon>Rhizosoleniophycidae</taxon>
        <taxon>Rhizosoleniales</taxon>
        <taxon>Rhizosoleniaceae</taxon>
        <taxon>Proboscia</taxon>
    </lineage>
</organism>
<name>A0A7S0GJ22_9STRA</name>
<dbReference type="InterPro" id="IPR004710">
    <property type="entry name" value="Bilac:Na_transpt"/>
</dbReference>
<evidence type="ECO:0000256" key="2">
    <source>
        <dbReference type="ARBA" id="ARBA00006528"/>
    </source>
</evidence>
<keyword evidence="5 6" id="KW-0472">Membrane</keyword>
<feature type="transmembrane region" description="Helical" evidence="6">
    <location>
        <begin position="274"/>
        <end position="295"/>
    </location>
</feature>
<feature type="transmembrane region" description="Helical" evidence="6">
    <location>
        <begin position="40"/>
        <end position="63"/>
    </location>
</feature>
<reference evidence="7" key="1">
    <citation type="submission" date="2021-01" db="EMBL/GenBank/DDBJ databases">
        <authorList>
            <person name="Corre E."/>
            <person name="Pelletier E."/>
            <person name="Niang G."/>
            <person name="Scheremetjew M."/>
            <person name="Finn R."/>
            <person name="Kale V."/>
            <person name="Holt S."/>
            <person name="Cochrane G."/>
            <person name="Meng A."/>
            <person name="Brown T."/>
            <person name="Cohen L."/>
        </authorList>
    </citation>
    <scope>NUCLEOTIDE SEQUENCE</scope>
    <source>
        <strain evidence="7">CCAP1064/1</strain>
    </source>
</reference>
<evidence type="ECO:0000256" key="6">
    <source>
        <dbReference type="SAM" id="Phobius"/>
    </source>
</evidence>
<feature type="transmembrane region" description="Helical" evidence="6">
    <location>
        <begin position="213"/>
        <end position="235"/>
    </location>
</feature>
<evidence type="ECO:0000313" key="7">
    <source>
        <dbReference type="EMBL" id="CAD8420561.1"/>
    </source>
</evidence>
<keyword evidence="4 6" id="KW-1133">Transmembrane helix</keyword>
<dbReference type="PANTHER" id="PTHR10361">
    <property type="entry name" value="SODIUM-BILE ACID COTRANSPORTER"/>
    <property type="match status" value="1"/>
</dbReference>
<comment type="subcellular location">
    <subcellularLocation>
        <location evidence="1">Membrane</location>
        <topology evidence="1">Multi-pass membrane protein</topology>
    </subcellularLocation>
</comment>